<feature type="compositionally biased region" description="Low complexity" evidence="2">
    <location>
        <begin position="692"/>
        <end position="708"/>
    </location>
</feature>
<dbReference type="GO" id="GO:0005826">
    <property type="term" value="C:actomyosin contractile ring"/>
    <property type="evidence" value="ECO:0007669"/>
    <property type="project" value="TreeGrafter"/>
</dbReference>
<comment type="caution">
    <text evidence="4">The sequence shown here is derived from an EMBL/GenBank/DDBJ whole genome shotgun (WGS) entry which is preliminary data.</text>
</comment>
<evidence type="ECO:0000313" key="5">
    <source>
        <dbReference type="Proteomes" id="UP000078397"/>
    </source>
</evidence>
<dbReference type="InterPro" id="IPR056439">
    <property type="entry name" value="VBS_C3G9"/>
</dbReference>
<sequence length="876" mass="96086">MSPVGRNAPLSPISVGGSEWSLSKYPSREEGGPYSHSRGNLASPPNSGGSNGTMSMNGFPSAPRSTGGPSPPPSVGRSSTGTNLFSGGSDGGRNSTRGAELDESVLGEHYMALRAFLNARDNNARQQPNKARDKLLRLSPVQFYELSTDVFDELMRRQAMARAGGPNAPNGPPQYLLAEKTFHPKRNQARQRLSSLGPPRFRDLAADVYHELERRFPSFVGRDIPRGGSSMSMRGGPMNRNGPPPNGMYPPRGQSRMRRPSDASSIRGAPAAPDLYGIPPSPSLPNGDYGRPMQKQLNQNNTIVPNKSTMLEEDDDGGATSEADKKLMDDYQAQIRELQDKLADMEDSMKKKEDEMNVALDSERSRATATNLEKKEWGDLRLDLENKLAEAQDLNKSMKSELERMRAEQEHQTSVKSDSVVQRENDELRESLRQQEQVTEDVRREAQEFLQEMRVLSQQSAATYDKQLELEKTIEELEREVRDWRNRYARSKTQQGGMRASMHGVPLEYDAGKHIREKGFMEDNGAIKDVHVTKFQISIDELLRTARNETPDKVVDSMKRVVVSVRRITKDLDESTPQEDDLIQKQGKLKARVSSTANGLITASKNFAAGAGLSPVSLLDAAASNLTAAIVELLRVAKIRPSPPGELEDDDDGTITPVDSASFFSPRSTTQASTQGSLPPPPPFQGLGGAGARASAESSAYSPISSPRESVDPYPTNGLNGMMMNGGGYAGFDRGPNGYHDSRADDLKVYLDDQTALLVSDIQNLVSCVRSDADIRQITTEILSINAIVGKILGETQTQGYGNMVTRLEAARDRLMEANETGRGLAQPGNGDQDERSWRMWTQTLPPIAFEIARETKELVQRISGLTSSRGADEFS</sequence>
<dbReference type="InterPro" id="IPR022018">
    <property type="entry name" value="GIT1_C"/>
</dbReference>
<feature type="compositionally biased region" description="Low complexity" evidence="2">
    <location>
        <begin position="43"/>
        <end position="68"/>
    </location>
</feature>
<evidence type="ECO:0000259" key="3">
    <source>
        <dbReference type="SMART" id="SM00555"/>
    </source>
</evidence>
<feature type="region of interest" description="Disordered" evidence="2">
    <location>
        <begin position="347"/>
        <end position="369"/>
    </location>
</feature>
<keyword evidence="5" id="KW-1185">Reference proteome</keyword>
<dbReference type="EMBL" id="LSBJ02000004">
    <property type="protein sequence ID" value="OAQ66844.1"/>
    <property type="molecule type" value="Genomic_DNA"/>
</dbReference>
<dbReference type="Proteomes" id="UP000078397">
    <property type="component" value="Unassembled WGS sequence"/>
</dbReference>
<dbReference type="InterPro" id="IPR013724">
    <property type="entry name" value="GIT_SHD"/>
</dbReference>
<dbReference type="GO" id="GO:0005078">
    <property type="term" value="F:MAP-kinase scaffold activity"/>
    <property type="evidence" value="ECO:0007669"/>
    <property type="project" value="TreeGrafter"/>
</dbReference>
<accession>A0A179FMQ0</accession>
<keyword evidence="1" id="KW-0677">Repeat</keyword>
<protein>
    <submittedName>
        <fullName evidence="4">SpaA</fullName>
    </submittedName>
</protein>
<dbReference type="Pfam" id="PF23742">
    <property type="entry name" value="VBS_C3G9"/>
    <property type="match status" value="1"/>
</dbReference>
<feature type="compositionally biased region" description="Polar residues" evidence="2">
    <location>
        <begin position="657"/>
        <end position="674"/>
    </location>
</feature>
<dbReference type="STRING" id="1380566.A0A179FMQ0"/>
<organism evidence="4 5">
    <name type="scientific">Pochonia chlamydosporia 170</name>
    <dbReference type="NCBI Taxonomy" id="1380566"/>
    <lineage>
        <taxon>Eukaryota</taxon>
        <taxon>Fungi</taxon>
        <taxon>Dikarya</taxon>
        <taxon>Ascomycota</taxon>
        <taxon>Pezizomycotina</taxon>
        <taxon>Sordariomycetes</taxon>
        <taxon>Hypocreomycetidae</taxon>
        <taxon>Hypocreales</taxon>
        <taxon>Clavicipitaceae</taxon>
        <taxon>Pochonia</taxon>
    </lineage>
</organism>
<dbReference type="AlphaFoldDB" id="A0A179FMQ0"/>
<evidence type="ECO:0000256" key="2">
    <source>
        <dbReference type="SAM" id="MobiDB-lite"/>
    </source>
</evidence>
<dbReference type="PANTHER" id="PTHR21601">
    <property type="entry name" value="SPA2 PROTEIN"/>
    <property type="match status" value="1"/>
</dbReference>
<reference evidence="4 5" key="1">
    <citation type="journal article" date="2016" name="PLoS Pathog.">
        <title>Biosynthesis of antibiotic leucinostatins in bio-control fungus Purpureocillium lilacinum and their inhibition on phytophthora revealed by genome mining.</title>
        <authorList>
            <person name="Wang G."/>
            <person name="Liu Z."/>
            <person name="Lin R."/>
            <person name="Li E."/>
            <person name="Mao Z."/>
            <person name="Ling J."/>
            <person name="Yang Y."/>
            <person name="Yin W.B."/>
            <person name="Xie B."/>
        </authorList>
    </citation>
    <scope>NUCLEOTIDE SEQUENCE [LARGE SCALE GENOMIC DNA]</scope>
    <source>
        <strain evidence="4">170</strain>
    </source>
</reference>
<dbReference type="PANTHER" id="PTHR21601:SF0">
    <property type="entry name" value="PROTEIN SPA2-RELATED"/>
    <property type="match status" value="1"/>
</dbReference>
<feature type="compositionally biased region" description="Low complexity" evidence="2">
    <location>
        <begin position="226"/>
        <end position="241"/>
    </location>
</feature>
<dbReference type="Pfam" id="PF12205">
    <property type="entry name" value="GIT1_C"/>
    <property type="match status" value="1"/>
</dbReference>
<dbReference type="RefSeq" id="XP_018143931.1">
    <property type="nucleotide sequence ID" value="XM_018292157.1"/>
</dbReference>
<dbReference type="GeneID" id="28856151"/>
<feature type="domain" description="GIT Spa2 homology (SHD)" evidence="3">
    <location>
        <begin position="189"/>
        <end position="219"/>
    </location>
</feature>
<dbReference type="GO" id="GO:1902716">
    <property type="term" value="C:cell cortex of growing cell tip"/>
    <property type="evidence" value="ECO:0007669"/>
    <property type="project" value="TreeGrafter"/>
</dbReference>
<feature type="region of interest" description="Disordered" evidence="2">
    <location>
        <begin position="220"/>
        <end position="285"/>
    </location>
</feature>
<feature type="region of interest" description="Disordered" evidence="2">
    <location>
        <begin position="1"/>
        <end position="98"/>
    </location>
</feature>
<evidence type="ECO:0000313" key="4">
    <source>
        <dbReference type="EMBL" id="OAQ66844.1"/>
    </source>
</evidence>
<dbReference type="InterPro" id="IPR039892">
    <property type="entry name" value="Spa2/Sph1"/>
</dbReference>
<name>A0A179FMQ0_METCM</name>
<dbReference type="OrthoDB" id="5588096at2759"/>
<proteinExistence type="predicted"/>
<dbReference type="Pfam" id="PF08518">
    <property type="entry name" value="GIT_SHD"/>
    <property type="match status" value="2"/>
</dbReference>
<feature type="region of interest" description="Disordered" evidence="2">
    <location>
        <begin position="641"/>
        <end position="710"/>
    </location>
</feature>
<gene>
    <name evidence="4" type="ORF">VFPPC_14388</name>
</gene>
<dbReference type="SMART" id="SM00555">
    <property type="entry name" value="GIT"/>
    <property type="match status" value="2"/>
</dbReference>
<evidence type="ECO:0000256" key="1">
    <source>
        <dbReference type="ARBA" id="ARBA00022737"/>
    </source>
</evidence>
<dbReference type="KEGG" id="pchm:VFPPC_14388"/>
<feature type="domain" description="GIT Spa2 homology (SHD)" evidence="3">
    <location>
        <begin position="131"/>
        <end position="161"/>
    </location>
</feature>